<name>A0A5B6V4J9_9ROSI</name>
<dbReference type="PANTHER" id="PTHR15852">
    <property type="entry name" value="PLASTID TRANSCRIPTIONALLY ACTIVE PROTEIN"/>
    <property type="match status" value="1"/>
</dbReference>
<dbReference type="GO" id="GO:0031969">
    <property type="term" value="C:chloroplast membrane"/>
    <property type="evidence" value="ECO:0007669"/>
    <property type="project" value="TreeGrafter"/>
</dbReference>
<evidence type="ECO:0000313" key="1">
    <source>
        <dbReference type="EMBL" id="KAA3463984.1"/>
    </source>
</evidence>
<dbReference type="Proteomes" id="UP000325315">
    <property type="component" value="Unassembled WGS sequence"/>
</dbReference>
<gene>
    <name evidence="1" type="ORF">EPI10_008292</name>
</gene>
<organism evidence="1 2">
    <name type="scientific">Gossypium australe</name>
    <dbReference type="NCBI Taxonomy" id="47621"/>
    <lineage>
        <taxon>Eukaryota</taxon>
        <taxon>Viridiplantae</taxon>
        <taxon>Streptophyta</taxon>
        <taxon>Embryophyta</taxon>
        <taxon>Tracheophyta</taxon>
        <taxon>Spermatophyta</taxon>
        <taxon>Magnoliopsida</taxon>
        <taxon>eudicotyledons</taxon>
        <taxon>Gunneridae</taxon>
        <taxon>Pentapetalae</taxon>
        <taxon>rosids</taxon>
        <taxon>malvids</taxon>
        <taxon>Malvales</taxon>
        <taxon>Malvaceae</taxon>
        <taxon>Malvoideae</taxon>
        <taxon>Gossypium</taxon>
    </lineage>
</organism>
<sequence>MGSFYLYSHRLLLHPTTSPNLTTLIPLNGKRKFLSFPKHSSPSPFLCFSSKNNPSPSGDSVPSNFCIIEGPETVQDFVKMQLQEIEDNIKSRRNKIFLLMEEVRRLRIQQRIKNVKVINENGDEETDEMPDIPSSIPFLSHVLELKLGLGGTSYEDFIRNMHLPLQLSQVDPIVASFSGGAVGVISALMLIEANNVEQQEKKRCKYCHGNGYLACARCSASGVCLSIDPISVSSASGHTLKVPTTERCPNCSGSGKVMCPTCLCTGMLMASEHDPRIDPFD</sequence>
<protein>
    <submittedName>
        <fullName evidence="1">Chaperone protein dnaJ-related isoform 2</fullName>
    </submittedName>
</protein>
<dbReference type="EMBL" id="SMMG02000008">
    <property type="protein sequence ID" value="KAA3463984.1"/>
    <property type="molecule type" value="Genomic_DNA"/>
</dbReference>
<proteinExistence type="predicted"/>
<evidence type="ECO:0000313" key="2">
    <source>
        <dbReference type="Proteomes" id="UP000325315"/>
    </source>
</evidence>
<keyword evidence="2" id="KW-1185">Reference proteome</keyword>
<dbReference type="PANTHER" id="PTHR15852:SF8">
    <property type="entry name" value="PROTEIN ORANGE-LIKE, CHLOROPLASTIC"/>
    <property type="match status" value="1"/>
</dbReference>
<accession>A0A5B6V4J9</accession>
<comment type="caution">
    <text evidence="1">The sequence shown here is derived from an EMBL/GenBank/DDBJ whole genome shotgun (WGS) entry which is preliminary data.</text>
</comment>
<reference evidence="1" key="1">
    <citation type="submission" date="2019-08" db="EMBL/GenBank/DDBJ databases">
        <authorList>
            <person name="Liu F."/>
        </authorList>
    </citation>
    <scope>NUCLEOTIDE SEQUENCE [LARGE SCALE GENOMIC DNA]</scope>
    <source>
        <strain evidence="1">PA1801</strain>
        <tissue evidence="1">Leaf</tissue>
    </source>
</reference>
<dbReference type="AlphaFoldDB" id="A0A5B6V4J9"/>
<dbReference type="OrthoDB" id="201720at2759"/>